<comment type="caution">
    <text evidence="2">The sequence shown here is derived from an EMBL/GenBank/DDBJ whole genome shotgun (WGS) entry which is preliminary data.</text>
</comment>
<dbReference type="AlphaFoldDB" id="A0A4U8SVY9"/>
<gene>
    <name evidence="2" type="ORF">LS74_010555</name>
</gene>
<organism evidence="2 3">
    <name type="scientific">Helicobacter magdeburgensis</name>
    <dbReference type="NCBI Taxonomy" id="471858"/>
    <lineage>
        <taxon>Bacteria</taxon>
        <taxon>Pseudomonadati</taxon>
        <taxon>Campylobacterota</taxon>
        <taxon>Epsilonproteobacteria</taxon>
        <taxon>Campylobacterales</taxon>
        <taxon>Helicobacteraceae</taxon>
        <taxon>Helicobacter</taxon>
    </lineage>
</organism>
<evidence type="ECO:0000313" key="3">
    <source>
        <dbReference type="Proteomes" id="UP000029921"/>
    </source>
</evidence>
<reference evidence="2 3" key="1">
    <citation type="journal article" date="2014" name="Genome Announc.">
        <title>Draft genome sequences of eight enterohepatic helicobacter species isolated from both laboratory and wild rodents.</title>
        <authorList>
            <person name="Sheh A."/>
            <person name="Shen Z."/>
            <person name="Fox J.G."/>
        </authorList>
    </citation>
    <scope>NUCLEOTIDE SEQUENCE [LARGE SCALE GENOMIC DNA]</scope>
    <source>
        <strain evidence="2 3">MIT 96-1001</strain>
    </source>
</reference>
<evidence type="ECO:0000313" key="2">
    <source>
        <dbReference type="EMBL" id="TLD91051.1"/>
    </source>
</evidence>
<dbReference type="RefSeq" id="WP_034589632.1">
    <property type="nucleotide sequence ID" value="NZ_JRPE02000031.1"/>
</dbReference>
<dbReference type="Proteomes" id="UP000029921">
    <property type="component" value="Unassembled WGS sequence"/>
</dbReference>
<proteinExistence type="predicted"/>
<dbReference type="EMBL" id="JRPE02000031">
    <property type="protein sequence ID" value="TLD91051.1"/>
    <property type="molecule type" value="Genomic_DNA"/>
</dbReference>
<keyword evidence="3" id="KW-1185">Reference proteome</keyword>
<feature type="transmembrane region" description="Helical" evidence="1">
    <location>
        <begin position="20"/>
        <end position="37"/>
    </location>
</feature>
<keyword evidence="1" id="KW-1133">Transmembrane helix</keyword>
<sequence>MGYADWHFMMKDMKENPKGFLVGLVVIIILIGLFFLFKSLDNHKRRIEEAQKNIPHELLFSAIAKKTLKRKEILEAEQNQTMADIYSKLDSVITITPEHIKMYGEDYTAEIEKKFNIMRENYALFLRIDDNTYTNLRLKKCIDKQEPTKDKFIRNPYFDTIRFLKGESGTKGIPTTTSIKSKVEKCANFK</sequence>
<accession>A0A4U8SVY9</accession>
<name>A0A4U8SVY9_9HELI</name>
<keyword evidence="1" id="KW-0812">Transmembrane</keyword>
<keyword evidence="1" id="KW-0472">Membrane</keyword>
<protein>
    <submittedName>
        <fullName evidence="2">Uncharacterized protein</fullName>
    </submittedName>
</protein>
<evidence type="ECO:0000256" key="1">
    <source>
        <dbReference type="SAM" id="Phobius"/>
    </source>
</evidence>